<gene>
    <name evidence="12" type="ORF">AtDm6_1354</name>
</gene>
<reference evidence="12 13" key="1">
    <citation type="submission" date="2014-06" db="EMBL/GenBank/DDBJ databases">
        <title>Functional and comparative genomic analyses of the Drosophila gut microbiota identify candidate symbiosis factors.</title>
        <authorList>
            <person name="Newell P.D."/>
            <person name="Chaston J.M."/>
            <person name="Douglas A.E."/>
        </authorList>
    </citation>
    <scope>NUCLEOTIDE SEQUENCE [LARGE SCALE GENOMIC DNA]</scope>
    <source>
        <strain evidence="12 13">DmCS_006</strain>
    </source>
</reference>
<evidence type="ECO:0000256" key="3">
    <source>
        <dbReference type="ARBA" id="ARBA00013109"/>
    </source>
</evidence>
<dbReference type="InterPro" id="IPR039793">
    <property type="entry name" value="UROS/Hem4"/>
</dbReference>
<dbReference type="InterPro" id="IPR003754">
    <property type="entry name" value="4pyrrol_synth_uPrphyn_synth"/>
</dbReference>
<dbReference type="SUPFAM" id="SSF69618">
    <property type="entry name" value="HemD-like"/>
    <property type="match status" value="1"/>
</dbReference>
<comment type="catalytic activity">
    <reaction evidence="8 9">
        <text>hydroxymethylbilane = uroporphyrinogen III + H2O</text>
        <dbReference type="Rhea" id="RHEA:18965"/>
        <dbReference type="ChEBI" id="CHEBI:15377"/>
        <dbReference type="ChEBI" id="CHEBI:57308"/>
        <dbReference type="ChEBI" id="CHEBI:57845"/>
        <dbReference type="EC" id="4.2.1.75"/>
    </reaction>
</comment>
<dbReference type="Proteomes" id="UP000029448">
    <property type="component" value="Unassembled WGS sequence"/>
</dbReference>
<comment type="similarity">
    <text evidence="2 9">Belongs to the uroporphyrinogen-III synthase family.</text>
</comment>
<dbReference type="AlphaFoldDB" id="A0A095B4R7"/>
<proteinExistence type="inferred from homology"/>
<dbReference type="EMBL" id="JOKM01000053">
    <property type="protein sequence ID" value="KGB23943.1"/>
    <property type="molecule type" value="Genomic_DNA"/>
</dbReference>
<dbReference type="CDD" id="cd06578">
    <property type="entry name" value="HemD"/>
    <property type="match status" value="1"/>
</dbReference>
<evidence type="ECO:0000256" key="1">
    <source>
        <dbReference type="ARBA" id="ARBA00004772"/>
    </source>
</evidence>
<keyword evidence="13" id="KW-1185">Reference proteome</keyword>
<dbReference type="PANTHER" id="PTHR38042">
    <property type="entry name" value="UROPORPHYRINOGEN-III SYNTHASE, CHLOROPLASTIC"/>
    <property type="match status" value="1"/>
</dbReference>
<dbReference type="GO" id="GO:0004852">
    <property type="term" value="F:uroporphyrinogen-III synthase activity"/>
    <property type="evidence" value="ECO:0007669"/>
    <property type="project" value="UniProtKB-UniRule"/>
</dbReference>
<dbReference type="PATRIC" id="fig|104102.7.peg.1345"/>
<evidence type="ECO:0000256" key="9">
    <source>
        <dbReference type="RuleBase" id="RU366031"/>
    </source>
</evidence>
<dbReference type="GO" id="GO:0006780">
    <property type="term" value="P:uroporphyrinogen III biosynthetic process"/>
    <property type="evidence" value="ECO:0007669"/>
    <property type="project" value="UniProtKB-UniRule"/>
</dbReference>
<evidence type="ECO:0000313" key="12">
    <source>
        <dbReference type="EMBL" id="KGB23943.1"/>
    </source>
</evidence>
<feature type="region of interest" description="Disordered" evidence="10">
    <location>
        <begin position="1"/>
        <end position="32"/>
    </location>
</feature>
<dbReference type="UniPathway" id="UPA00251">
    <property type="reaction ID" value="UER00320"/>
</dbReference>
<dbReference type="Pfam" id="PF02602">
    <property type="entry name" value="HEM4"/>
    <property type="match status" value="1"/>
</dbReference>
<feature type="compositionally biased region" description="Basic residues" evidence="10">
    <location>
        <begin position="1"/>
        <end position="18"/>
    </location>
</feature>
<dbReference type="PANTHER" id="PTHR38042:SF1">
    <property type="entry name" value="UROPORPHYRINOGEN-III SYNTHASE, CHLOROPLASTIC"/>
    <property type="match status" value="1"/>
</dbReference>
<dbReference type="EC" id="4.2.1.75" evidence="3 9"/>
<evidence type="ECO:0000256" key="7">
    <source>
        <dbReference type="ARBA" id="ARBA00040167"/>
    </source>
</evidence>
<evidence type="ECO:0000259" key="11">
    <source>
        <dbReference type="Pfam" id="PF02602"/>
    </source>
</evidence>
<organism evidence="12 13">
    <name type="scientific">Acetobacter tropicalis</name>
    <dbReference type="NCBI Taxonomy" id="104102"/>
    <lineage>
        <taxon>Bacteria</taxon>
        <taxon>Pseudomonadati</taxon>
        <taxon>Pseudomonadota</taxon>
        <taxon>Alphaproteobacteria</taxon>
        <taxon>Acetobacterales</taxon>
        <taxon>Acetobacteraceae</taxon>
        <taxon>Acetobacter</taxon>
    </lineage>
</organism>
<keyword evidence="4 9" id="KW-0456">Lyase</keyword>
<evidence type="ECO:0000256" key="8">
    <source>
        <dbReference type="ARBA" id="ARBA00048617"/>
    </source>
</evidence>
<evidence type="ECO:0000256" key="2">
    <source>
        <dbReference type="ARBA" id="ARBA00008133"/>
    </source>
</evidence>
<dbReference type="GO" id="GO:0006782">
    <property type="term" value="P:protoporphyrinogen IX biosynthetic process"/>
    <property type="evidence" value="ECO:0007669"/>
    <property type="project" value="UniProtKB-UniRule"/>
</dbReference>
<dbReference type="InterPro" id="IPR036108">
    <property type="entry name" value="4pyrrol_syn_uPrphyn_synt_sf"/>
</dbReference>
<dbReference type="STRING" id="104102.AtDm6_1354"/>
<comment type="caution">
    <text evidence="12">The sequence shown here is derived from an EMBL/GenBank/DDBJ whole genome shotgun (WGS) entry which is preliminary data.</text>
</comment>
<evidence type="ECO:0000256" key="5">
    <source>
        <dbReference type="ARBA" id="ARBA00023244"/>
    </source>
</evidence>
<protein>
    <recommendedName>
        <fullName evidence="7 9">Uroporphyrinogen-III synthase</fullName>
        <ecNumber evidence="3 9">4.2.1.75</ecNumber>
    </recommendedName>
</protein>
<evidence type="ECO:0000256" key="4">
    <source>
        <dbReference type="ARBA" id="ARBA00023239"/>
    </source>
</evidence>
<comment type="function">
    <text evidence="6 9">Catalyzes cyclization of the linear tetrapyrrole, hydroxymethylbilane, to the macrocyclic uroporphyrinogen III.</text>
</comment>
<evidence type="ECO:0000256" key="6">
    <source>
        <dbReference type="ARBA" id="ARBA00037589"/>
    </source>
</evidence>
<sequence length="284" mass="30242">MTASSSRKKAGKSRSSRNRKPEGMRFQTAAREKHVSVLNRGEVGNVSPHVAHGVIVTRPEPGLSETLHAVEAAGWKAYASPSLDIEARTVRPLRGQFAAVVLTSGQAVPAAREAVSPDIPVYAVGDRTAQRAQAAGFTCVFSAQGDAEALAALLRKALPHQAGLLLLLSGAGQGMALAADLRHAGFRVVRRVAYKAQSVREVCVEVQSALRKKVISHILFFSAESARGWLRALPVALRKYAAATTGIVMSEAAEDILRHAGWQDVRVAHHPNAAALLHLLGKRG</sequence>
<name>A0A095B4R7_9PROT</name>
<evidence type="ECO:0000256" key="10">
    <source>
        <dbReference type="SAM" id="MobiDB-lite"/>
    </source>
</evidence>
<keyword evidence="5 9" id="KW-0627">Porphyrin biosynthesis</keyword>
<accession>A0A095B4R7</accession>
<comment type="pathway">
    <text evidence="1 9">Porphyrin-containing compound metabolism; protoporphyrin-IX biosynthesis; coproporphyrinogen-III from 5-aminolevulinate: step 3/4.</text>
</comment>
<dbReference type="Gene3D" id="3.40.50.10090">
    <property type="match status" value="2"/>
</dbReference>
<feature type="domain" description="Tetrapyrrole biosynthesis uroporphyrinogen III synthase" evidence="11">
    <location>
        <begin position="68"/>
        <end position="277"/>
    </location>
</feature>
<evidence type="ECO:0000313" key="13">
    <source>
        <dbReference type="Proteomes" id="UP000029448"/>
    </source>
</evidence>